<evidence type="ECO:0000313" key="1">
    <source>
        <dbReference type="EMBL" id="ASF00273.1"/>
    </source>
</evidence>
<dbReference type="EMBL" id="KY052824">
    <property type="protein sequence ID" value="ASF00273.1"/>
    <property type="molecule type" value="Genomic_DNA"/>
</dbReference>
<sequence length="205" mass="21746">MSIVTLNDRGVRSVTAFGSLNTGSMVFIKKLTASSSSTLSFVNGSSDVVLDSTYKEYVFTFKDIHPATNDVTFQVNFRDGGTDYDAVKTTSNFFAAHYENDSGTGFAYRTGNDVAQGTGVAQLAPASIGNGNDESVSGSMTLFNPSSTTFVKHFISVCNAYNSSDLSNQEFCAGYCNVTTAIDAVQFSMSSGNIDAGDICLYGIL</sequence>
<accession>A0A218MLW7</accession>
<reference evidence="1" key="1">
    <citation type="submission" date="2016-10" db="EMBL/GenBank/DDBJ databases">
        <authorList>
            <person name="Varghese N."/>
        </authorList>
    </citation>
    <scope>NUCLEOTIDE SEQUENCE</scope>
</reference>
<protein>
    <submittedName>
        <fullName evidence="1">Uncharacterized protein</fullName>
    </submittedName>
</protein>
<organism evidence="1">
    <name type="scientific">uncultured virus</name>
    <dbReference type="NCBI Taxonomy" id="340016"/>
    <lineage>
        <taxon>Viruses</taxon>
        <taxon>environmental samples</taxon>
    </lineage>
</organism>
<proteinExistence type="predicted"/>
<name>A0A218MLW7_9VIRU</name>
<reference evidence="1" key="2">
    <citation type="journal article" date="2017" name="Nat. Commun.">
        <title>Single-virus genomics reveals hidden cosmopolitan and abundant viruses.</title>
        <authorList>
            <person name="Martinez-Hernandez F."/>
            <person name="Fornas O."/>
            <person name="Lluesma Gomez M."/>
            <person name="Bolduc B."/>
            <person name="de la Cruz Pena M.J."/>
            <person name="Martinez J.M."/>
            <person name="Anton J."/>
            <person name="Gasol J.M."/>
            <person name="Rosselli R."/>
            <person name="Rodriguez-Valera F."/>
            <person name="Sullivan M.B."/>
            <person name="Acinas S.G."/>
            <person name="Martinez-Garcia M."/>
        </authorList>
    </citation>
    <scope>NUCLEOTIDE SEQUENCE</scope>
</reference>